<organism evidence="2 3">
    <name type="scientific">Chaetomium fimeti</name>
    <dbReference type="NCBI Taxonomy" id="1854472"/>
    <lineage>
        <taxon>Eukaryota</taxon>
        <taxon>Fungi</taxon>
        <taxon>Dikarya</taxon>
        <taxon>Ascomycota</taxon>
        <taxon>Pezizomycotina</taxon>
        <taxon>Sordariomycetes</taxon>
        <taxon>Sordariomycetidae</taxon>
        <taxon>Sordariales</taxon>
        <taxon>Chaetomiaceae</taxon>
        <taxon>Chaetomium</taxon>
    </lineage>
</organism>
<dbReference type="AlphaFoldDB" id="A0AAE0LNZ9"/>
<dbReference type="RefSeq" id="XP_062655178.1">
    <property type="nucleotide sequence ID" value="XM_062802544.1"/>
</dbReference>
<comment type="caution">
    <text evidence="2">The sequence shown here is derived from an EMBL/GenBank/DDBJ whole genome shotgun (WGS) entry which is preliminary data.</text>
</comment>
<reference evidence="2" key="2">
    <citation type="submission" date="2023-06" db="EMBL/GenBank/DDBJ databases">
        <authorList>
            <consortium name="Lawrence Berkeley National Laboratory"/>
            <person name="Haridas S."/>
            <person name="Hensen N."/>
            <person name="Bonometti L."/>
            <person name="Westerberg I."/>
            <person name="Brannstrom I.O."/>
            <person name="Guillou S."/>
            <person name="Cros-Aarteil S."/>
            <person name="Calhoun S."/>
            <person name="Kuo A."/>
            <person name="Mondo S."/>
            <person name="Pangilinan J."/>
            <person name="Riley R."/>
            <person name="Labutti K."/>
            <person name="Andreopoulos B."/>
            <person name="Lipzen A."/>
            <person name="Chen C."/>
            <person name="Yanf M."/>
            <person name="Daum C."/>
            <person name="Ng V."/>
            <person name="Clum A."/>
            <person name="Steindorff A."/>
            <person name="Ohm R."/>
            <person name="Martin F."/>
            <person name="Silar P."/>
            <person name="Natvig D."/>
            <person name="Lalanne C."/>
            <person name="Gautier V."/>
            <person name="Ament-Velasquez S.L."/>
            <person name="Kruys A."/>
            <person name="Hutchinson M.I."/>
            <person name="Powell A.J."/>
            <person name="Barry K."/>
            <person name="Miller A.N."/>
            <person name="Grigoriev I.V."/>
            <person name="Debuchy R."/>
            <person name="Gladieux P."/>
            <person name="Thoren M.H."/>
            <person name="Johannesson H."/>
        </authorList>
    </citation>
    <scope>NUCLEOTIDE SEQUENCE</scope>
    <source>
        <strain evidence="2">CBS 168.71</strain>
    </source>
</reference>
<dbReference type="GeneID" id="87839492"/>
<dbReference type="SUPFAM" id="SSF56801">
    <property type="entry name" value="Acetyl-CoA synthetase-like"/>
    <property type="match status" value="1"/>
</dbReference>
<reference evidence="2" key="1">
    <citation type="journal article" date="2023" name="Mol. Phylogenet. Evol.">
        <title>Genome-scale phylogeny and comparative genomics of the fungal order Sordariales.</title>
        <authorList>
            <person name="Hensen N."/>
            <person name="Bonometti L."/>
            <person name="Westerberg I."/>
            <person name="Brannstrom I.O."/>
            <person name="Guillou S."/>
            <person name="Cros-Aarteil S."/>
            <person name="Calhoun S."/>
            <person name="Haridas S."/>
            <person name="Kuo A."/>
            <person name="Mondo S."/>
            <person name="Pangilinan J."/>
            <person name="Riley R."/>
            <person name="LaButti K."/>
            <person name="Andreopoulos B."/>
            <person name="Lipzen A."/>
            <person name="Chen C."/>
            <person name="Yan M."/>
            <person name="Daum C."/>
            <person name="Ng V."/>
            <person name="Clum A."/>
            <person name="Steindorff A."/>
            <person name="Ohm R.A."/>
            <person name="Martin F."/>
            <person name="Silar P."/>
            <person name="Natvig D.O."/>
            <person name="Lalanne C."/>
            <person name="Gautier V."/>
            <person name="Ament-Velasquez S.L."/>
            <person name="Kruys A."/>
            <person name="Hutchinson M.I."/>
            <person name="Powell A.J."/>
            <person name="Barry K."/>
            <person name="Miller A.N."/>
            <person name="Grigoriev I.V."/>
            <person name="Debuchy R."/>
            <person name="Gladieux P."/>
            <person name="Hiltunen Thoren M."/>
            <person name="Johannesson H."/>
        </authorList>
    </citation>
    <scope>NUCLEOTIDE SEQUENCE</scope>
    <source>
        <strain evidence="2">CBS 168.71</strain>
    </source>
</reference>
<protein>
    <recommendedName>
        <fullName evidence="4">AMP-dependent synthetase/ligase domain-containing protein</fullName>
    </recommendedName>
</protein>
<proteinExistence type="predicted"/>
<evidence type="ECO:0000256" key="1">
    <source>
        <dbReference type="SAM" id="Phobius"/>
    </source>
</evidence>
<name>A0AAE0LNZ9_9PEZI</name>
<evidence type="ECO:0000313" key="2">
    <source>
        <dbReference type="EMBL" id="KAK3291664.1"/>
    </source>
</evidence>
<keyword evidence="3" id="KW-1185">Reference proteome</keyword>
<accession>A0AAE0LNZ9</accession>
<keyword evidence="1" id="KW-0472">Membrane</keyword>
<feature type="transmembrane region" description="Helical" evidence="1">
    <location>
        <begin position="86"/>
        <end position="109"/>
    </location>
</feature>
<keyword evidence="1" id="KW-1133">Transmembrane helix</keyword>
<dbReference type="Pfam" id="PF23562">
    <property type="entry name" value="AMP-binding_C_3"/>
    <property type="match status" value="1"/>
</dbReference>
<dbReference type="Proteomes" id="UP001278766">
    <property type="component" value="Unassembled WGS sequence"/>
</dbReference>
<sequence length="379" mass="42076">MSTTAISPTAAALKARTLQEFVSHTKHLTGGAFGFPRRHVADIEYLSPQQTWWTAHRAAQRYVIAGFPSTERTTVGLRNLSTINTVISFVAIVRLGFSVGVFGMLFALMKPGGSTCWANERLRLDADVYRDVLVATRPQLARCHPGDLIRCMATPEGLAVLKQCIMEGVHLSDEYSMSELAFALSSGVRQHGDSEWGYMAADVETAPHPQLYELVVLPSHPTQDKGRANSPDGSFYTGNVFVKHPTKERYKCIGRMSDDVLIVPQNDRVGLYSLTYEHRVLAGSRDVLQEAVLFGNERTRAGVLLFTQPGCAVSSEEVVERVWATVQRDINQVLPVGLDTDMLVVVRDAVVPWTAKGNFVRQEAYRKYEREINQAYGVD</sequence>
<evidence type="ECO:0008006" key="4">
    <source>
        <dbReference type="Google" id="ProtNLM"/>
    </source>
</evidence>
<gene>
    <name evidence="2" type="ORF">B0H64DRAFT_377837</name>
</gene>
<dbReference type="EMBL" id="JAUEPN010000009">
    <property type="protein sequence ID" value="KAK3291664.1"/>
    <property type="molecule type" value="Genomic_DNA"/>
</dbReference>
<keyword evidence="1" id="KW-0812">Transmembrane</keyword>
<evidence type="ECO:0000313" key="3">
    <source>
        <dbReference type="Proteomes" id="UP001278766"/>
    </source>
</evidence>